<evidence type="ECO:0000256" key="2">
    <source>
        <dbReference type="ARBA" id="ARBA00022927"/>
    </source>
</evidence>
<sequence>MLYVFLVNTGEMLTLDMALTMESVQQLHDALSEEYQIPHEKQVLLISGGQSLDPQMRVCSYSAGTDTNPIFLFSKGTIESANPPVTTSVSQAREDNLKLQVEGLKNLPPSYSAVVARTQLALQFHEVAKEKLRLCEGLIHNQHLQQQGWMAVIANLDDITSAFQQRAQVFQQNMTDFLSDRPNFLQRLEEFGDIIEILEKTPLLPCLREGDREGDREGVREGIREGVREGEKSPSHVMDSAQDREVSLMMWISRQDQRSTLQQMAGQCSKVLDQFNQPVLDSLATEIKGCLEAVSNPGMKEIKGLGERLFGLEQLLLQARKLLNEQAEMAQGLVQNQTRASNVKDPSVLPDLCLSHQQQLTVMYKKHLQLTDMSRRCEIAKEELCQNLHVRLRWVMYVEQQVSSVHGKMVVYHENLKRLRKRLEIIRQVCMTPRLYASAVVEVCRRRHYNTKYHEWSGRVSQTSVCEHEEELKRRKQFASLMHNHFLNALFPGFYELPPTFATTPPGNYDNSLPNIMDRDILLLREKVPELAESLELPSDEHFSCDTSQCTKQLPPRPLSTEIETRTELLSEEPTVPSDPLQGHCDLASIESHSDSTKTLTDALVEGERPIIGRQLSQPRLLSLDMLQTKDTLQSPETPELDAKFESVYRDAPFSSLLPEVDSEFHSAIGSPMDEGLVKKAKMDQILPALRPMEENQTLKEQLQEREKILEELEERKMVLEKKLSDSECMIGDLQESISTRSERLEESQNVVDCLNDVVQTHVTELRTKCESIKKSVAETRQQMKTEVVEAMTKITEHSAQVCKDTERVRLSAVQKAVGQAQVGFEKEKERLGSQISELHEQLEVANQRLQDLECKVREKEDSSEMLKSKYQQDLEGVKTKMEVEEKQMIASMKMELEMEIAELEANIQEKEKEIKQLQIESAQKQEEMAKKFCEEKMQELECLKKEMEAKHKSELNNLEMASQSMHVDEFTDFKKSSKLQMESELEKQRKLLGEEHREVICRVEKEAEERFRIAREEMHASWQKTVEEEQKQGLAVMEEHQKKMEERTREIGEQRKNIEEEKRKLEEELKEKFKKELQELQELNSRGMEEVRKEQHEEKMERRRVEDAEAVERMRKELEEQFEARLAEVTSCRDKHEAESRNLQDALSQLQTEMGQKEEELNAKWAESIATEKKSLVLAALEEQRQEEEKRLRALRQRLEEEKQEGIKIAVEMAKFEQSQTDTQQAASISSTEGMTESTSSAPPSSISASQQQVSFNKAIAKVSATKDKRIAELEAREKELVKEQHRYKDTIEKLLMDKTDLDVELQAALAKAQEGEWQAIREKERLEEQLRAGGNEEDRGSPAELVVSTQSDGLMEVTETRDQLKALLHTKEQECHTLKRQLMHIRTSSPGGRMEKVAISDISLGDLVFIFFQEGQENFMVYSLEPTLYFLHTESLSALGLRATGQAASKFSWIIARITDKEYCQAKKAQNRFKVQVGTKFYRVKAIRYDPKVEHILRK</sequence>
<feature type="region of interest" description="Disordered" evidence="6">
    <location>
        <begin position="1086"/>
        <end position="1110"/>
    </location>
</feature>
<evidence type="ECO:0000256" key="3">
    <source>
        <dbReference type="ARBA" id="ARBA00023006"/>
    </source>
</evidence>
<dbReference type="InterPro" id="IPR019460">
    <property type="entry name" value="Atg11_C"/>
</dbReference>
<dbReference type="Proteomes" id="UP000007110">
    <property type="component" value="Unassembled WGS sequence"/>
</dbReference>
<dbReference type="OrthoDB" id="447953at2759"/>
<feature type="coiled-coil region" evidence="5">
    <location>
        <begin position="829"/>
        <end position="965"/>
    </location>
</feature>
<feature type="compositionally biased region" description="Polar residues" evidence="6">
    <location>
        <begin position="1218"/>
        <end position="1228"/>
    </location>
</feature>
<dbReference type="OMA" id="LMHTQNC"/>
<evidence type="ECO:0000256" key="1">
    <source>
        <dbReference type="ARBA" id="ARBA00022448"/>
    </source>
</evidence>
<feature type="domain" description="Autophagy protein ATG17-like" evidence="7">
    <location>
        <begin position="121"/>
        <end position="480"/>
    </location>
</feature>
<reference evidence="9" key="2">
    <citation type="submission" date="2021-01" db="UniProtKB">
        <authorList>
            <consortium name="EnsemblMetazoa"/>
        </authorList>
    </citation>
    <scope>IDENTIFICATION</scope>
</reference>
<feature type="region of interest" description="Disordered" evidence="6">
    <location>
        <begin position="1216"/>
        <end position="1252"/>
    </location>
</feature>
<name>A0A7M7SXV6_STRPU</name>
<dbReference type="GO" id="GO:0034045">
    <property type="term" value="C:phagophore assembly site membrane"/>
    <property type="evidence" value="ECO:0000318"/>
    <property type="project" value="GO_Central"/>
</dbReference>
<keyword evidence="2" id="KW-0653">Protein transport</keyword>
<dbReference type="GO" id="GO:0019901">
    <property type="term" value="F:protein kinase binding"/>
    <property type="evidence" value="ECO:0000318"/>
    <property type="project" value="GO_Central"/>
</dbReference>
<keyword evidence="3" id="KW-0072">Autophagy</keyword>
<feature type="compositionally biased region" description="Basic and acidic residues" evidence="6">
    <location>
        <begin position="1088"/>
        <end position="1110"/>
    </location>
</feature>
<dbReference type="InParanoid" id="A0A7M7SXV6"/>
<dbReference type="InterPro" id="IPR040040">
    <property type="entry name" value="ATG11"/>
</dbReference>
<evidence type="ECO:0000313" key="9">
    <source>
        <dbReference type="EnsemblMetazoa" id="XP_030839329"/>
    </source>
</evidence>
<dbReference type="Gene3D" id="3.10.20.90">
    <property type="entry name" value="Phosphatidylinositol 3-kinase Catalytic Subunit, Chain A, domain 1"/>
    <property type="match status" value="1"/>
</dbReference>
<proteinExistence type="predicted"/>
<accession>A0A7M7SXV6</accession>
<dbReference type="Pfam" id="PF04108">
    <property type="entry name" value="ATG17_like"/>
    <property type="match status" value="1"/>
</dbReference>
<feature type="coiled-coil region" evidence="5">
    <location>
        <begin position="1356"/>
        <end position="1383"/>
    </location>
</feature>
<dbReference type="GO" id="GO:0000425">
    <property type="term" value="P:pexophagy"/>
    <property type="evidence" value="ECO:0000318"/>
    <property type="project" value="GO_Central"/>
</dbReference>
<dbReference type="GO" id="GO:0000422">
    <property type="term" value="P:autophagy of mitochondrion"/>
    <property type="evidence" value="ECO:0000318"/>
    <property type="project" value="GO_Central"/>
</dbReference>
<reference evidence="10" key="1">
    <citation type="submission" date="2015-02" db="EMBL/GenBank/DDBJ databases">
        <title>Genome sequencing for Strongylocentrotus purpuratus.</title>
        <authorList>
            <person name="Murali S."/>
            <person name="Liu Y."/>
            <person name="Vee V."/>
            <person name="English A."/>
            <person name="Wang M."/>
            <person name="Skinner E."/>
            <person name="Han Y."/>
            <person name="Muzny D.M."/>
            <person name="Worley K.C."/>
            <person name="Gibbs R.A."/>
        </authorList>
    </citation>
    <scope>NUCLEOTIDE SEQUENCE</scope>
</reference>
<evidence type="ECO:0000313" key="10">
    <source>
        <dbReference type="Proteomes" id="UP000007110"/>
    </source>
</evidence>
<dbReference type="GO" id="GO:1990316">
    <property type="term" value="C:Atg1/ULK1 kinase complex"/>
    <property type="evidence" value="ECO:0000318"/>
    <property type="project" value="GO_Central"/>
</dbReference>
<evidence type="ECO:0008006" key="11">
    <source>
        <dbReference type="Google" id="ProtNLM"/>
    </source>
</evidence>
<dbReference type="FunFam" id="3.10.20.90:FF:000643">
    <property type="entry name" value="Predicted protein"/>
    <property type="match status" value="1"/>
</dbReference>
<feature type="region of interest" description="Disordered" evidence="6">
    <location>
        <begin position="209"/>
        <end position="240"/>
    </location>
</feature>
<evidence type="ECO:0000259" key="7">
    <source>
        <dbReference type="Pfam" id="PF04108"/>
    </source>
</evidence>
<dbReference type="RefSeq" id="XP_030839329.1">
    <property type="nucleotide sequence ID" value="XM_030983469.1"/>
</dbReference>
<evidence type="ECO:0000259" key="8">
    <source>
        <dbReference type="Pfam" id="PF10377"/>
    </source>
</evidence>
<dbReference type="Pfam" id="PF10377">
    <property type="entry name" value="ATG11"/>
    <property type="match status" value="1"/>
</dbReference>
<dbReference type="InterPro" id="IPR045326">
    <property type="entry name" value="ATG17-like_dom"/>
</dbReference>
<dbReference type="CTD" id="9821"/>
<organism evidence="9 10">
    <name type="scientific">Strongylocentrotus purpuratus</name>
    <name type="common">Purple sea urchin</name>
    <dbReference type="NCBI Taxonomy" id="7668"/>
    <lineage>
        <taxon>Eukaryota</taxon>
        <taxon>Metazoa</taxon>
        <taxon>Echinodermata</taxon>
        <taxon>Eleutherozoa</taxon>
        <taxon>Echinozoa</taxon>
        <taxon>Echinoidea</taxon>
        <taxon>Euechinoidea</taxon>
        <taxon>Echinacea</taxon>
        <taxon>Camarodonta</taxon>
        <taxon>Echinidea</taxon>
        <taxon>Strongylocentrotidae</taxon>
        <taxon>Strongylocentrotus</taxon>
    </lineage>
</organism>
<protein>
    <recommendedName>
        <fullName evidence="11">RB1-inducible coiled-coil protein 1</fullName>
    </recommendedName>
</protein>
<dbReference type="PANTHER" id="PTHR13222:SF1">
    <property type="entry name" value="RB1-INDUCIBLE COILED-COIL PROTEIN 1"/>
    <property type="match status" value="1"/>
</dbReference>
<feature type="coiled-coil region" evidence="5">
    <location>
        <begin position="693"/>
        <end position="730"/>
    </location>
</feature>
<dbReference type="KEGG" id="spu:100891413"/>
<dbReference type="FunCoup" id="A0A7M7SXV6">
    <property type="interactions" value="1172"/>
</dbReference>
<feature type="compositionally biased region" description="Low complexity" evidence="6">
    <location>
        <begin position="1229"/>
        <end position="1252"/>
    </location>
</feature>
<evidence type="ECO:0000256" key="5">
    <source>
        <dbReference type="SAM" id="Coils"/>
    </source>
</evidence>
<dbReference type="PANTHER" id="PTHR13222">
    <property type="entry name" value="RB1-INDUCIBLE COILED-COIL"/>
    <property type="match status" value="1"/>
</dbReference>
<dbReference type="GO" id="GO:0034727">
    <property type="term" value="P:piecemeal microautophagy of the nucleus"/>
    <property type="evidence" value="ECO:0000318"/>
    <property type="project" value="GO_Central"/>
</dbReference>
<feature type="compositionally biased region" description="Basic and acidic residues" evidence="6">
    <location>
        <begin position="209"/>
        <end position="234"/>
    </location>
</feature>
<feature type="coiled-coil region" evidence="5">
    <location>
        <begin position="1272"/>
        <end position="1331"/>
    </location>
</feature>
<keyword evidence="10" id="KW-1185">Reference proteome</keyword>
<dbReference type="GO" id="GO:0015031">
    <property type="term" value="P:protein transport"/>
    <property type="evidence" value="ECO:0007669"/>
    <property type="project" value="UniProtKB-KW"/>
</dbReference>
<feature type="domain" description="Autophagy-related protein 11 C-terminal" evidence="8">
    <location>
        <begin position="1359"/>
        <end position="1488"/>
    </location>
</feature>
<dbReference type="EnsemblMetazoa" id="XM_030983469">
    <property type="protein sequence ID" value="XP_030839329"/>
    <property type="gene ID" value="LOC100891413"/>
</dbReference>
<dbReference type="GO" id="GO:0061723">
    <property type="term" value="P:glycophagy"/>
    <property type="evidence" value="ECO:0000318"/>
    <property type="project" value="GO_Central"/>
</dbReference>
<dbReference type="GO" id="GO:0061709">
    <property type="term" value="P:reticulophagy"/>
    <property type="evidence" value="ECO:0000318"/>
    <property type="project" value="GO_Central"/>
</dbReference>
<dbReference type="GO" id="GO:0000045">
    <property type="term" value="P:autophagosome assembly"/>
    <property type="evidence" value="ECO:0000318"/>
    <property type="project" value="GO_Central"/>
</dbReference>
<evidence type="ECO:0000256" key="4">
    <source>
        <dbReference type="ARBA" id="ARBA00023054"/>
    </source>
</evidence>
<keyword evidence="4 5" id="KW-0175">Coiled coil</keyword>
<dbReference type="CDD" id="cd17060">
    <property type="entry name" value="Ubl_RB1CC1"/>
    <property type="match status" value="1"/>
</dbReference>
<dbReference type="GO" id="GO:0060090">
    <property type="term" value="F:molecular adaptor activity"/>
    <property type="evidence" value="ECO:0000318"/>
    <property type="project" value="GO_Central"/>
</dbReference>
<evidence type="ECO:0000256" key="6">
    <source>
        <dbReference type="SAM" id="MobiDB-lite"/>
    </source>
</evidence>
<dbReference type="GO" id="GO:0034517">
    <property type="term" value="P:ribophagy"/>
    <property type="evidence" value="ECO:0000318"/>
    <property type="project" value="GO_Central"/>
</dbReference>
<keyword evidence="1" id="KW-0813">Transport</keyword>
<dbReference type="GeneID" id="100891413"/>